<evidence type="ECO:0000313" key="4">
    <source>
        <dbReference type="EMBL" id="EXM39742.1"/>
    </source>
</evidence>
<reference evidence="4 5" key="1">
    <citation type="submission" date="2013-06" db="EMBL/GenBank/DDBJ databases">
        <title>Rumen cellulosomics: divergent fiber-degrading strategies revealed by comparative genome-wide analysis of six Ruminococcal strains.</title>
        <authorList>
            <person name="Dassa B."/>
            <person name="Borovok I."/>
            <person name="Lamed R."/>
            <person name="Flint H."/>
            <person name="Yeoman C.J."/>
            <person name="White B."/>
            <person name="Bayer E.A."/>
        </authorList>
    </citation>
    <scope>NUCLEOTIDE SEQUENCE [LARGE SCALE GENOMIC DNA]</scope>
    <source>
        <strain evidence="4 5">SY3</strain>
    </source>
</reference>
<evidence type="ECO:0000256" key="1">
    <source>
        <dbReference type="SAM" id="MobiDB-lite"/>
    </source>
</evidence>
<dbReference type="EMBL" id="JEOB01000002">
    <property type="protein sequence ID" value="EXM39742.1"/>
    <property type="molecule type" value="Genomic_DNA"/>
</dbReference>
<sequence>MKGLISFLGSFALNLLLNIWGGLIAAVLLVLHFKLGLPIWCFWTVLGCWLAGICARTLFLHWVASQPDVPEKPKVNKNPYSQKGYERIDSKR</sequence>
<evidence type="ECO:0000313" key="3">
    <source>
        <dbReference type="EMBL" id="EXM38208.1"/>
    </source>
</evidence>
<feature type="region of interest" description="Disordered" evidence="1">
    <location>
        <begin position="68"/>
        <end position="92"/>
    </location>
</feature>
<keyword evidence="2" id="KW-0812">Transmembrane</keyword>
<dbReference type="EMBL" id="JEOB01000004">
    <property type="protein sequence ID" value="EXM38208.1"/>
    <property type="molecule type" value="Genomic_DNA"/>
</dbReference>
<feature type="transmembrane region" description="Helical" evidence="2">
    <location>
        <begin position="7"/>
        <end position="31"/>
    </location>
</feature>
<feature type="transmembrane region" description="Helical" evidence="2">
    <location>
        <begin position="37"/>
        <end position="64"/>
    </location>
</feature>
<evidence type="ECO:0000313" key="5">
    <source>
        <dbReference type="Proteomes" id="UP000021369"/>
    </source>
</evidence>
<dbReference type="AlphaFoldDB" id="A0A011V2S2"/>
<gene>
    <name evidence="4" type="ORF">RASY3_08075</name>
    <name evidence="3" type="ORF">RASY3_18460</name>
</gene>
<accession>A0A011V2S2</accession>
<dbReference type="Proteomes" id="UP000021369">
    <property type="component" value="Unassembled WGS sequence"/>
</dbReference>
<proteinExistence type="predicted"/>
<comment type="caution">
    <text evidence="4">The sequence shown here is derived from an EMBL/GenBank/DDBJ whole genome shotgun (WGS) entry which is preliminary data.</text>
</comment>
<keyword evidence="2" id="KW-0472">Membrane</keyword>
<organism evidence="4 5">
    <name type="scientific">Ruminococcus albus SY3</name>
    <dbReference type="NCBI Taxonomy" id="1341156"/>
    <lineage>
        <taxon>Bacteria</taxon>
        <taxon>Bacillati</taxon>
        <taxon>Bacillota</taxon>
        <taxon>Clostridia</taxon>
        <taxon>Eubacteriales</taxon>
        <taxon>Oscillospiraceae</taxon>
        <taxon>Ruminococcus</taxon>
    </lineage>
</organism>
<keyword evidence="5" id="KW-1185">Reference proteome</keyword>
<keyword evidence="2" id="KW-1133">Transmembrane helix</keyword>
<name>A0A011V2S2_RUMAL</name>
<dbReference type="PATRIC" id="fig|1341156.4.peg.3282"/>
<dbReference type="OrthoDB" id="1827691at2"/>
<dbReference type="RefSeq" id="WP_051506414.1">
    <property type="nucleotide sequence ID" value="NZ_JEOB01000002.1"/>
</dbReference>
<protein>
    <submittedName>
        <fullName evidence="4">Uncharacterized protein</fullName>
    </submittedName>
</protein>
<evidence type="ECO:0000256" key="2">
    <source>
        <dbReference type="SAM" id="Phobius"/>
    </source>
</evidence>